<evidence type="ECO:0000313" key="1">
    <source>
        <dbReference type="EMBL" id="ASD52175.1"/>
    </source>
</evidence>
<evidence type="ECO:0000313" key="2">
    <source>
        <dbReference type="Proteomes" id="UP000247773"/>
    </source>
</evidence>
<keyword evidence="2" id="KW-1185">Reference proteome</keyword>
<proteinExistence type="predicted"/>
<accession>A0A2U7N2U3</accession>
<sequence length="200" mass="22695">MFYNPKDIEAPVIGSEKILLINAVGHTFKSCLGELKIEKVNVPDKTSRLGHAESYSYIVRGHESTSTTYVMAITHGQVVLFDFMTDKAYSFECHKFSKDLTKEHNLDKGFYAIPTTHIKRYGLIKGEPLQQGDSYATGTTKLIQVKIGEITDKYIIYQPSISEFPVIGKPDNLCFRKMLQGNMRPVYIAPEDEKLFFKTV</sequence>
<protein>
    <submittedName>
        <fullName evidence="1">Uncharacterized protein</fullName>
    </submittedName>
</protein>
<name>A0A2U7N2U3_9CAUD</name>
<organism evidence="1 2">
    <name type="scientific">Pseudomonas phage PspYZU05</name>
    <dbReference type="NCBI Taxonomy" id="1983556"/>
    <lineage>
        <taxon>Viruses</taxon>
        <taxon>Duplodnaviria</taxon>
        <taxon>Heunggongvirae</taxon>
        <taxon>Uroviricota</taxon>
        <taxon>Caudoviricetes</taxon>
        <taxon>Pantevenvirales</taxon>
        <taxon>Straboviridae</taxon>
        <taxon>Jiangsuvirus</taxon>
        <taxon>Jiangsuvirus pspyzu05</taxon>
    </lineage>
</organism>
<dbReference type="EMBL" id="KY971610">
    <property type="protein sequence ID" value="ASD52175.1"/>
    <property type="molecule type" value="Genomic_DNA"/>
</dbReference>
<reference evidence="1 2" key="1">
    <citation type="submission" date="2017-04" db="EMBL/GenBank/DDBJ databases">
        <title>Isolation of lytic bacteriophages infecting Pseudomonas strains for biocontrol of fish and shrimp spoilage during chilled storage.</title>
        <authorList>
            <person name="Yang Z."/>
            <person name="Tao X."/>
            <person name="Gao L."/>
            <person name="Rao S."/>
        </authorList>
    </citation>
    <scope>NUCLEOTIDE SEQUENCE [LARGE SCALE GENOMIC DNA]</scope>
</reference>
<dbReference type="Proteomes" id="UP000247773">
    <property type="component" value="Genome"/>
</dbReference>
<gene>
    <name evidence="1" type="ORF">PspYZU05_223</name>
</gene>